<name>A0A0A6PJI7_9GAMM</name>
<dbReference type="Proteomes" id="UP000030428">
    <property type="component" value="Unassembled WGS sequence"/>
</dbReference>
<dbReference type="PIRSF" id="PIRSF000178">
    <property type="entry name" value="SDH_cyt_b560"/>
    <property type="match status" value="1"/>
</dbReference>
<evidence type="ECO:0000313" key="14">
    <source>
        <dbReference type="EMBL" id="KHD10793.1"/>
    </source>
</evidence>
<protein>
    <recommendedName>
        <fullName evidence="4">Succinate dehydrogenase cytochrome b556 subunit</fullName>
    </recommendedName>
</protein>
<comment type="cofactor">
    <cofactor evidence="12">
        <name>heme</name>
        <dbReference type="ChEBI" id="CHEBI:30413"/>
    </cofactor>
    <text evidence="12">The heme is bound between the two transmembrane subunits.</text>
</comment>
<evidence type="ECO:0000256" key="1">
    <source>
        <dbReference type="ARBA" id="ARBA00004050"/>
    </source>
</evidence>
<dbReference type="AlphaFoldDB" id="A0A0A6PJI7"/>
<evidence type="ECO:0000256" key="12">
    <source>
        <dbReference type="PIRSR" id="PIRSR000178-1"/>
    </source>
</evidence>
<dbReference type="GO" id="GO:0006099">
    <property type="term" value="P:tricarboxylic acid cycle"/>
    <property type="evidence" value="ECO:0007669"/>
    <property type="project" value="InterPro"/>
</dbReference>
<dbReference type="InterPro" id="IPR018495">
    <property type="entry name" value="Succ_DH_cyt_bsu_CS"/>
</dbReference>
<dbReference type="GO" id="GO:0009055">
    <property type="term" value="F:electron transfer activity"/>
    <property type="evidence" value="ECO:0007669"/>
    <property type="project" value="InterPro"/>
</dbReference>
<accession>A0A0A6PJI7</accession>
<keyword evidence="7 12" id="KW-0479">Metal-binding</keyword>
<evidence type="ECO:0000256" key="13">
    <source>
        <dbReference type="SAM" id="Phobius"/>
    </source>
</evidence>
<evidence type="ECO:0000256" key="9">
    <source>
        <dbReference type="ARBA" id="ARBA00023004"/>
    </source>
</evidence>
<organism evidence="14 15">
    <name type="scientific">Candidatus Thiomargarita nelsonii</name>
    <dbReference type="NCBI Taxonomy" id="1003181"/>
    <lineage>
        <taxon>Bacteria</taxon>
        <taxon>Pseudomonadati</taxon>
        <taxon>Pseudomonadota</taxon>
        <taxon>Gammaproteobacteria</taxon>
        <taxon>Thiotrichales</taxon>
        <taxon>Thiotrichaceae</taxon>
        <taxon>Thiomargarita</taxon>
    </lineage>
</organism>
<keyword evidence="5 12" id="KW-0349">Heme</keyword>
<comment type="caution">
    <text evidence="14">The sequence shown here is derived from an EMBL/GenBank/DDBJ whole genome shotgun (WGS) entry which is preliminary data.</text>
</comment>
<keyword evidence="9 12" id="KW-0408">Iron</keyword>
<dbReference type="GO" id="GO:0016020">
    <property type="term" value="C:membrane"/>
    <property type="evidence" value="ECO:0007669"/>
    <property type="project" value="UniProtKB-SubCell"/>
</dbReference>
<dbReference type="EMBL" id="JSZA02000036">
    <property type="protein sequence ID" value="KHD10793.1"/>
    <property type="molecule type" value="Genomic_DNA"/>
</dbReference>
<dbReference type="PANTHER" id="PTHR10978:SF5">
    <property type="entry name" value="SUCCINATE DEHYDROGENASE CYTOCHROME B560 SUBUNIT, MITOCHONDRIAL"/>
    <property type="match status" value="1"/>
</dbReference>
<evidence type="ECO:0000256" key="6">
    <source>
        <dbReference type="ARBA" id="ARBA00022692"/>
    </source>
</evidence>
<dbReference type="NCBIfam" id="TIGR02970">
    <property type="entry name" value="succ_dehyd_cytB"/>
    <property type="match status" value="1"/>
</dbReference>
<dbReference type="InterPro" id="IPR014314">
    <property type="entry name" value="Succ_DH_cytb556"/>
</dbReference>
<evidence type="ECO:0000256" key="2">
    <source>
        <dbReference type="ARBA" id="ARBA00004141"/>
    </source>
</evidence>
<keyword evidence="8 13" id="KW-1133">Transmembrane helix</keyword>
<feature type="transmembrane region" description="Helical" evidence="13">
    <location>
        <begin position="26"/>
        <end position="46"/>
    </location>
</feature>
<keyword evidence="6 13" id="KW-0812">Transmembrane</keyword>
<sequence>MITTHKRPLSPHLQIYKAQLTSVMSILHRATGLFLSLGTLVLVYWLMAAAEGPTAYQQAQSWLASWWGLFLLFGWSVALFYHLCNGIRHLFWDAGLGMDIKTVYATGKVVWIATFILTALTWVLAFNGDIR</sequence>
<evidence type="ECO:0000256" key="5">
    <source>
        <dbReference type="ARBA" id="ARBA00022617"/>
    </source>
</evidence>
<dbReference type="GO" id="GO:0046872">
    <property type="term" value="F:metal ion binding"/>
    <property type="evidence" value="ECO:0007669"/>
    <property type="project" value="UniProtKB-KW"/>
</dbReference>
<evidence type="ECO:0000256" key="7">
    <source>
        <dbReference type="ARBA" id="ARBA00022723"/>
    </source>
</evidence>
<proteinExistence type="inferred from homology"/>
<dbReference type="Gene3D" id="1.20.1300.10">
    <property type="entry name" value="Fumarate reductase/succinate dehydrogenase, transmembrane subunit"/>
    <property type="match status" value="1"/>
</dbReference>
<dbReference type="InterPro" id="IPR034804">
    <property type="entry name" value="SQR/QFR_C/D"/>
</dbReference>
<feature type="binding site" description="axial binding residue" evidence="12">
    <location>
        <position position="82"/>
    </location>
    <ligand>
        <name>heme</name>
        <dbReference type="ChEBI" id="CHEBI:30413"/>
        <note>ligand shared with second transmembrane subunit</note>
    </ligand>
    <ligandPart>
        <name>Fe</name>
        <dbReference type="ChEBI" id="CHEBI:18248"/>
    </ligandPart>
</feature>
<evidence type="ECO:0000256" key="10">
    <source>
        <dbReference type="ARBA" id="ARBA00023136"/>
    </source>
</evidence>
<gene>
    <name evidence="14" type="ORF">PN36_11820</name>
</gene>
<dbReference type="PANTHER" id="PTHR10978">
    <property type="entry name" value="SUCCINATE DEHYDROGENASE CYTOCHROME B560 SUBUNIT"/>
    <property type="match status" value="1"/>
</dbReference>
<dbReference type="Pfam" id="PF01127">
    <property type="entry name" value="Sdh_cyt"/>
    <property type="match status" value="1"/>
</dbReference>
<dbReference type="PROSITE" id="PS01000">
    <property type="entry name" value="SDH_CYT_1"/>
    <property type="match status" value="1"/>
</dbReference>
<dbReference type="CDD" id="cd03499">
    <property type="entry name" value="SQR_TypeC_SdhC"/>
    <property type="match status" value="1"/>
</dbReference>
<evidence type="ECO:0000256" key="8">
    <source>
        <dbReference type="ARBA" id="ARBA00022989"/>
    </source>
</evidence>
<reference evidence="14 15" key="1">
    <citation type="journal article" date="2016" name="Front. Microbiol.">
        <title>Single-Cell (Meta-)Genomics of a Dimorphic Candidatus Thiomargarita nelsonii Reveals Genomic Plasticity.</title>
        <authorList>
            <person name="Flood B.E."/>
            <person name="Fliss P."/>
            <person name="Jones D.S."/>
            <person name="Dick G.J."/>
            <person name="Jain S."/>
            <person name="Kaster A.K."/>
            <person name="Winkel M."/>
            <person name="Mussmann M."/>
            <person name="Bailey J."/>
        </authorList>
    </citation>
    <scope>NUCLEOTIDE SEQUENCE [LARGE SCALE GENOMIC DNA]</scope>
    <source>
        <strain evidence="14">Hydrate Ridge</strain>
    </source>
</reference>
<evidence type="ECO:0000256" key="11">
    <source>
        <dbReference type="ARBA" id="ARBA00025912"/>
    </source>
</evidence>
<comment type="subunit">
    <text evidence="11">Part of an enzyme complex containing four subunits: a flavoprotein, an iron-sulfur protein, plus two membrane-anchoring proteins, SdhC and SdhD. The complex can form homotrimers.</text>
</comment>
<evidence type="ECO:0000256" key="4">
    <source>
        <dbReference type="ARBA" id="ARBA00020076"/>
    </source>
</evidence>
<dbReference type="PROSITE" id="PS01001">
    <property type="entry name" value="SDH_CYT_2"/>
    <property type="match status" value="1"/>
</dbReference>
<comment type="similarity">
    <text evidence="3">Belongs to the cytochrome b560 family.</text>
</comment>
<comment type="subcellular location">
    <subcellularLocation>
        <location evidence="2">Membrane</location>
        <topology evidence="2">Multi-pass membrane protein</topology>
    </subcellularLocation>
</comment>
<feature type="transmembrane region" description="Helical" evidence="13">
    <location>
        <begin position="66"/>
        <end position="84"/>
    </location>
</feature>
<feature type="transmembrane region" description="Helical" evidence="13">
    <location>
        <begin position="105"/>
        <end position="125"/>
    </location>
</feature>
<keyword evidence="10 13" id="KW-0472">Membrane</keyword>
<evidence type="ECO:0000313" key="15">
    <source>
        <dbReference type="Proteomes" id="UP000030428"/>
    </source>
</evidence>
<keyword evidence="15" id="KW-1185">Reference proteome</keyword>
<dbReference type="SUPFAM" id="SSF81343">
    <property type="entry name" value="Fumarate reductase respiratory complex transmembrane subunits"/>
    <property type="match status" value="1"/>
</dbReference>
<dbReference type="InterPro" id="IPR000701">
    <property type="entry name" value="SuccDH_FuR_B_TM-su"/>
</dbReference>
<comment type="function">
    <text evidence="1">Membrane-anchoring subunit of succinate dehydrogenase (SDH).</text>
</comment>
<evidence type="ECO:0000256" key="3">
    <source>
        <dbReference type="ARBA" id="ARBA00007244"/>
    </source>
</evidence>